<dbReference type="GO" id="GO:0006412">
    <property type="term" value="P:translation"/>
    <property type="evidence" value="ECO:0007669"/>
    <property type="project" value="InterPro"/>
</dbReference>
<dbReference type="EMBL" id="BFEA01000254">
    <property type="protein sequence ID" value="GBG76857.1"/>
    <property type="molecule type" value="Genomic_DNA"/>
</dbReference>
<evidence type="ECO:0000313" key="6">
    <source>
        <dbReference type="Proteomes" id="UP000265515"/>
    </source>
</evidence>
<dbReference type="Pfam" id="PF00830">
    <property type="entry name" value="Ribosomal_L28"/>
    <property type="match status" value="1"/>
</dbReference>
<keyword evidence="2" id="KW-0689">Ribosomal protein</keyword>
<evidence type="ECO:0000313" key="5">
    <source>
        <dbReference type="EMBL" id="GBG76857.1"/>
    </source>
</evidence>
<dbReference type="GO" id="GO:0003729">
    <property type="term" value="F:mRNA binding"/>
    <property type="evidence" value="ECO:0007669"/>
    <property type="project" value="EnsemblPlants"/>
</dbReference>
<dbReference type="GO" id="GO:1990904">
    <property type="term" value="C:ribonucleoprotein complex"/>
    <property type="evidence" value="ECO:0007669"/>
    <property type="project" value="UniProtKB-KW"/>
</dbReference>
<evidence type="ECO:0000256" key="4">
    <source>
        <dbReference type="ARBA" id="ARBA00035265"/>
    </source>
</evidence>
<dbReference type="InterPro" id="IPR034704">
    <property type="entry name" value="Ribosomal_bL28/bL31-like_sf"/>
</dbReference>
<dbReference type="STRING" id="69332.A0A388L3I8"/>
<dbReference type="OrthoDB" id="361870at2759"/>
<proteinExistence type="inferred from homology"/>
<comment type="caution">
    <text evidence="5">The sequence shown here is derived from an EMBL/GenBank/DDBJ whole genome shotgun (WGS) entry which is preliminary data.</text>
</comment>
<evidence type="ECO:0000256" key="3">
    <source>
        <dbReference type="ARBA" id="ARBA00023274"/>
    </source>
</evidence>
<dbReference type="InterPro" id="IPR026569">
    <property type="entry name" value="Ribosomal_bL28"/>
</dbReference>
<dbReference type="OMA" id="MATWRIC"/>
<dbReference type="PANTHER" id="PTHR13528">
    <property type="entry name" value="39S RIBOSOMAL PROTEIN L28, MITOCHONDRIAL"/>
    <property type="match status" value="1"/>
</dbReference>
<evidence type="ECO:0000256" key="2">
    <source>
        <dbReference type="ARBA" id="ARBA00022980"/>
    </source>
</evidence>
<comment type="similarity">
    <text evidence="1">Belongs to the bacterial ribosomal protein bL28 family.</text>
</comment>
<dbReference type="HAMAP" id="MF_00373">
    <property type="entry name" value="Ribosomal_bL28"/>
    <property type="match status" value="1"/>
</dbReference>
<dbReference type="AlphaFoldDB" id="A0A388L3I8"/>
<organism evidence="5 6">
    <name type="scientific">Chara braunii</name>
    <name type="common">Braun's stonewort</name>
    <dbReference type="NCBI Taxonomy" id="69332"/>
    <lineage>
        <taxon>Eukaryota</taxon>
        <taxon>Viridiplantae</taxon>
        <taxon>Streptophyta</taxon>
        <taxon>Charophyceae</taxon>
        <taxon>Charales</taxon>
        <taxon>Characeae</taxon>
        <taxon>Chara</taxon>
    </lineage>
</organism>
<dbReference type="Gramene" id="GBG76857">
    <property type="protein sequence ID" value="GBG76857"/>
    <property type="gene ID" value="CBR_g23072"/>
</dbReference>
<dbReference type="InterPro" id="IPR001383">
    <property type="entry name" value="Ribosomal_bL28_bact-type"/>
</dbReference>
<sequence>MISCLHDSAVSRRCTLTGKKANNGYKVSFSNKKSKKLQQPNLQYKRLWWEKGNRFVRLRLCTRALKTVDLKGLDVMAKEAGIDLNKF</sequence>
<dbReference type="SUPFAM" id="SSF143800">
    <property type="entry name" value="L28p-like"/>
    <property type="match status" value="1"/>
</dbReference>
<keyword evidence="6" id="KW-1185">Reference proteome</keyword>
<gene>
    <name evidence="5" type="ORF">CBR_g23072</name>
</gene>
<dbReference type="InterPro" id="IPR037147">
    <property type="entry name" value="Ribosomal_bL28_sf"/>
</dbReference>
<keyword evidence="3" id="KW-0687">Ribonucleoprotein</keyword>
<dbReference type="GO" id="GO:0005840">
    <property type="term" value="C:ribosome"/>
    <property type="evidence" value="ECO:0007669"/>
    <property type="project" value="UniProtKB-KW"/>
</dbReference>
<dbReference type="NCBIfam" id="TIGR00009">
    <property type="entry name" value="L28"/>
    <property type="match status" value="1"/>
</dbReference>
<dbReference type="Proteomes" id="UP000265515">
    <property type="component" value="Unassembled WGS sequence"/>
</dbReference>
<accession>A0A388L3I8</accession>
<evidence type="ECO:0000256" key="1">
    <source>
        <dbReference type="ARBA" id="ARBA00008760"/>
    </source>
</evidence>
<dbReference type="GO" id="GO:0003735">
    <property type="term" value="F:structural constituent of ribosome"/>
    <property type="evidence" value="ECO:0007669"/>
    <property type="project" value="InterPro"/>
</dbReference>
<reference evidence="5 6" key="1">
    <citation type="journal article" date="2018" name="Cell">
        <title>The Chara Genome: Secondary Complexity and Implications for Plant Terrestrialization.</title>
        <authorList>
            <person name="Nishiyama T."/>
            <person name="Sakayama H."/>
            <person name="Vries J.D."/>
            <person name="Buschmann H."/>
            <person name="Saint-Marcoux D."/>
            <person name="Ullrich K.K."/>
            <person name="Haas F.B."/>
            <person name="Vanderstraeten L."/>
            <person name="Becker D."/>
            <person name="Lang D."/>
            <person name="Vosolsobe S."/>
            <person name="Rombauts S."/>
            <person name="Wilhelmsson P.K.I."/>
            <person name="Janitza P."/>
            <person name="Kern R."/>
            <person name="Heyl A."/>
            <person name="Rumpler F."/>
            <person name="Villalobos L.I.A.C."/>
            <person name="Clay J.M."/>
            <person name="Skokan R."/>
            <person name="Toyoda A."/>
            <person name="Suzuki Y."/>
            <person name="Kagoshima H."/>
            <person name="Schijlen E."/>
            <person name="Tajeshwar N."/>
            <person name="Catarino B."/>
            <person name="Hetherington A.J."/>
            <person name="Saltykova A."/>
            <person name="Bonnot C."/>
            <person name="Breuninger H."/>
            <person name="Symeonidi A."/>
            <person name="Radhakrishnan G.V."/>
            <person name="Van Nieuwerburgh F."/>
            <person name="Deforce D."/>
            <person name="Chang C."/>
            <person name="Karol K.G."/>
            <person name="Hedrich R."/>
            <person name="Ulvskov P."/>
            <person name="Glockner G."/>
            <person name="Delwiche C.F."/>
            <person name="Petrasek J."/>
            <person name="Van de Peer Y."/>
            <person name="Friml J."/>
            <person name="Beilby M."/>
            <person name="Dolan L."/>
            <person name="Kohara Y."/>
            <person name="Sugano S."/>
            <person name="Fujiyama A."/>
            <person name="Delaux P.-M."/>
            <person name="Quint M."/>
            <person name="TheiBen G."/>
            <person name="Hagemann M."/>
            <person name="Harholt J."/>
            <person name="Dunand C."/>
            <person name="Zachgo S."/>
            <person name="Langdale J."/>
            <person name="Maumus F."/>
            <person name="Straeten D.V.D."/>
            <person name="Gould S.B."/>
            <person name="Rensing S.A."/>
        </authorList>
    </citation>
    <scope>NUCLEOTIDE SEQUENCE [LARGE SCALE GENOMIC DNA]</scope>
    <source>
        <strain evidence="5 6">S276</strain>
    </source>
</reference>
<name>A0A388L3I8_CHABU</name>
<dbReference type="Gene3D" id="2.30.170.40">
    <property type="entry name" value="Ribosomal protein L28/L24"/>
    <property type="match status" value="1"/>
</dbReference>
<dbReference type="PANTHER" id="PTHR13528:SF2">
    <property type="entry name" value="LARGE RIBOSOMAL SUBUNIT PROTEIN BL28M"/>
    <property type="match status" value="1"/>
</dbReference>
<protein>
    <recommendedName>
        <fullName evidence="4">Large ribosomal subunit protein bL28c</fullName>
    </recommendedName>
</protein>